<dbReference type="HOGENOM" id="CLU_1693820_0_0_9"/>
<accession>V9HLM6</accession>
<sequence length="155" mass="17869">MPNIEIVNVNIDLSTMQNGELQKKFNEELQAVIKSFLDKDIPRSEKRSIDIKITAEMLEGEIALNSTIGSKIPKRKTKSTYLTLQQTAYSSKFTVKEKRFFKAEIKGQIGFDELFGDEEFITEEDEETVEEARERAKKVYYATVEKDKKLLGIHI</sequence>
<protein>
    <submittedName>
        <fullName evidence="1">Uncharacterized protein</fullName>
    </submittedName>
</protein>
<comment type="caution">
    <text evidence="1">The sequence shown here is derived from an EMBL/GenBank/DDBJ whole genome shotgun (WGS) entry which is preliminary data.</text>
</comment>
<proteinExistence type="predicted"/>
<evidence type="ECO:0000313" key="2">
    <source>
        <dbReference type="Proteomes" id="UP000017818"/>
    </source>
</evidence>
<dbReference type="EMBL" id="AFZF02000009">
    <property type="protein sequence ID" value="EHL18506.1"/>
    <property type="molecule type" value="Genomic_DNA"/>
</dbReference>
<reference evidence="1 2" key="1">
    <citation type="submission" date="2012-05" db="EMBL/GenBank/DDBJ databases">
        <title>The Genome Sequence of Eubacteriaceae bacterium CM2.</title>
        <authorList>
            <consortium name="The Broad Institute Genome Sequencing Platform"/>
            <person name="Earl A."/>
            <person name="Ward D."/>
            <person name="Feldgarden M."/>
            <person name="Gevers D."/>
            <person name="Sizova M."/>
            <person name="Hazen A."/>
            <person name="Epstein S."/>
            <person name="Walker B."/>
            <person name="Young S.K."/>
            <person name="Zeng Q."/>
            <person name="Gargeya S."/>
            <person name="Fitzgerald M."/>
            <person name="Haas B."/>
            <person name="Abouelleil A."/>
            <person name="Alvarado L."/>
            <person name="Arachchi H.M."/>
            <person name="Berlin A."/>
            <person name="Chapman S.B."/>
            <person name="Goldberg J."/>
            <person name="Griggs A."/>
            <person name="Gujja S."/>
            <person name="Hansen M."/>
            <person name="Howarth C."/>
            <person name="Imamovic A."/>
            <person name="Larimer J."/>
            <person name="McCowen C."/>
            <person name="Montmayeur A."/>
            <person name="Murphy C."/>
            <person name="Neiman D."/>
            <person name="Pearson M."/>
            <person name="Priest M."/>
            <person name="Roberts A."/>
            <person name="Saif S."/>
            <person name="Shea T."/>
            <person name="Sisk P."/>
            <person name="Sykes S."/>
            <person name="Wortman J."/>
            <person name="Nusbaum C."/>
            <person name="Birren B."/>
        </authorList>
    </citation>
    <scope>NUCLEOTIDE SEQUENCE [LARGE SCALE GENOMIC DNA]</scope>
    <source>
        <strain evidence="1 2">CM2</strain>
    </source>
</reference>
<evidence type="ECO:0000313" key="1">
    <source>
        <dbReference type="EMBL" id="EHL18506.1"/>
    </source>
</evidence>
<dbReference type="RefSeq" id="WP_009527717.1">
    <property type="nucleotide sequence ID" value="NZ_JH815225.1"/>
</dbReference>
<organism evidence="1 2">
    <name type="scientific">Peptoanaerobacter stomatis</name>
    <dbReference type="NCBI Taxonomy" id="796937"/>
    <lineage>
        <taxon>Bacteria</taxon>
        <taxon>Bacillati</taxon>
        <taxon>Bacillota</taxon>
        <taxon>Clostridia</taxon>
        <taxon>Peptostreptococcales</taxon>
        <taxon>Filifactoraceae</taxon>
        <taxon>Peptoanaerobacter</taxon>
    </lineage>
</organism>
<dbReference type="AlphaFoldDB" id="V9HLM6"/>
<dbReference type="Proteomes" id="UP000017818">
    <property type="component" value="Unassembled WGS sequence"/>
</dbReference>
<name>V9HLM6_9FIRM</name>
<gene>
    <name evidence="1" type="ORF">HMPREF9630_00231</name>
</gene>